<dbReference type="SUPFAM" id="SSF55811">
    <property type="entry name" value="Nudix"/>
    <property type="match status" value="1"/>
</dbReference>
<accession>A0AAV7LXK4</accession>
<comment type="caution">
    <text evidence="2">The sequence shown here is derived from an EMBL/GenBank/DDBJ whole genome shotgun (WGS) entry which is preliminary data.</text>
</comment>
<dbReference type="PROSITE" id="PS51462">
    <property type="entry name" value="NUDIX"/>
    <property type="match status" value="1"/>
</dbReference>
<dbReference type="AlphaFoldDB" id="A0AAV7LXK4"/>
<proteinExistence type="predicted"/>
<keyword evidence="3" id="KW-1185">Reference proteome</keyword>
<dbReference type="FunFam" id="3.90.79.10:FF:000019">
    <property type="entry name" value="Thiamin pyrophosphokinase, putative"/>
    <property type="match status" value="1"/>
</dbReference>
<dbReference type="Proteomes" id="UP001066276">
    <property type="component" value="Chromosome 10"/>
</dbReference>
<evidence type="ECO:0000259" key="1">
    <source>
        <dbReference type="PROSITE" id="PS51462"/>
    </source>
</evidence>
<dbReference type="Gene3D" id="3.90.79.10">
    <property type="entry name" value="Nucleoside Triphosphate Pyrophosphohydrolase"/>
    <property type="match status" value="1"/>
</dbReference>
<dbReference type="InterPro" id="IPR000086">
    <property type="entry name" value="NUDIX_hydrolase_dom"/>
</dbReference>
<dbReference type="InterPro" id="IPR015797">
    <property type="entry name" value="NUDIX_hydrolase-like_dom_sf"/>
</dbReference>
<dbReference type="GO" id="GO:0044715">
    <property type="term" value="F:8-oxo-dGDP phosphatase activity"/>
    <property type="evidence" value="ECO:0007669"/>
    <property type="project" value="UniProtKB-ARBA"/>
</dbReference>
<dbReference type="PANTHER" id="PTHR13622">
    <property type="entry name" value="THIAMIN PYROPHOSPHOKINASE"/>
    <property type="match status" value="1"/>
</dbReference>
<reference evidence="2" key="1">
    <citation type="journal article" date="2022" name="bioRxiv">
        <title>Sequencing and chromosome-scale assembly of the giantPleurodeles waltlgenome.</title>
        <authorList>
            <person name="Brown T."/>
            <person name="Elewa A."/>
            <person name="Iarovenko S."/>
            <person name="Subramanian E."/>
            <person name="Araus A.J."/>
            <person name="Petzold A."/>
            <person name="Susuki M."/>
            <person name="Suzuki K.-i.T."/>
            <person name="Hayashi T."/>
            <person name="Toyoda A."/>
            <person name="Oliveira C."/>
            <person name="Osipova E."/>
            <person name="Leigh N.D."/>
            <person name="Simon A."/>
            <person name="Yun M.H."/>
        </authorList>
    </citation>
    <scope>NUCLEOTIDE SEQUENCE</scope>
    <source>
        <strain evidence="2">20211129_DDA</strain>
        <tissue evidence="2">Liver</tissue>
    </source>
</reference>
<organism evidence="2 3">
    <name type="scientific">Pleurodeles waltl</name>
    <name type="common">Iberian ribbed newt</name>
    <dbReference type="NCBI Taxonomy" id="8319"/>
    <lineage>
        <taxon>Eukaryota</taxon>
        <taxon>Metazoa</taxon>
        <taxon>Chordata</taxon>
        <taxon>Craniata</taxon>
        <taxon>Vertebrata</taxon>
        <taxon>Euteleostomi</taxon>
        <taxon>Amphibia</taxon>
        <taxon>Batrachia</taxon>
        <taxon>Caudata</taxon>
        <taxon>Salamandroidea</taxon>
        <taxon>Salamandridae</taxon>
        <taxon>Pleurodelinae</taxon>
        <taxon>Pleurodeles</taxon>
    </lineage>
</organism>
<protein>
    <recommendedName>
        <fullName evidence="1">Nudix hydrolase domain-containing protein</fullName>
    </recommendedName>
</protein>
<name>A0AAV7LXK4_PLEWA</name>
<evidence type="ECO:0000313" key="3">
    <source>
        <dbReference type="Proteomes" id="UP001066276"/>
    </source>
</evidence>
<dbReference type="EMBL" id="JANPWB010000014">
    <property type="protein sequence ID" value="KAJ1095708.1"/>
    <property type="molecule type" value="Genomic_DNA"/>
</dbReference>
<dbReference type="PANTHER" id="PTHR13622:SF8">
    <property type="entry name" value="THIAMIN PYROPHOSPHOKINASE 1"/>
    <property type="match status" value="1"/>
</dbReference>
<evidence type="ECO:0000313" key="2">
    <source>
        <dbReference type="EMBL" id="KAJ1095708.1"/>
    </source>
</evidence>
<dbReference type="CDD" id="cd03676">
    <property type="entry name" value="NUDIX_Tnr3_like"/>
    <property type="match status" value="1"/>
</dbReference>
<gene>
    <name evidence="2" type="ORF">NDU88_000866</name>
</gene>
<sequence length="289" mass="32605">MNSFHLPGSSKGTCSTFLVDGQTVGSIPAAVVKELHGYPEVFTVYQDSTRGPASCVELNTKLSSYDLRSAAVHQVLEDLRSRNLFQTLREWRDERYEVMPQFSDRTLMNMERAATPLFGVKQYGVHVNGYFWRGSEPFMWIARRSLTKPTYPGLLDNLAAGGISTGMGIKETLIKECQEEACIPEAIAARAKPVGSVSYTYESVKGIYPECQFVYDLELPQDFVPRVGDGEVQQFYLWPMEKVKETIATTDFKPNCALVVLDFLVRHGFIDPDQEPYYLEFVEGLHQAL</sequence>
<dbReference type="InterPro" id="IPR031804">
    <property type="entry name" value="DUF4743"/>
</dbReference>
<dbReference type="Pfam" id="PF15916">
    <property type="entry name" value="DUF4743"/>
    <property type="match status" value="1"/>
</dbReference>
<feature type="domain" description="Nudix hydrolase" evidence="1">
    <location>
        <begin position="122"/>
        <end position="262"/>
    </location>
</feature>